<evidence type="ECO:0000313" key="2">
    <source>
        <dbReference type="Proteomes" id="UP000526892"/>
    </source>
</evidence>
<gene>
    <name evidence="1" type="ORF">HZS80_20905</name>
</gene>
<organism evidence="1 2">
    <name type="scientific">Vreelandella glaciei</name>
    <dbReference type="NCBI Taxonomy" id="186761"/>
    <lineage>
        <taxon>Bacteria</taxon>
        <taxon>Pseudomonadati</taxon>
        <taxon>Pseudomonadota</taxon>
        <taxon>Gammaproteobacteria</taxon>
        <taxon>Oceanospirillales</taxon>
        <taxon>Halomonadaceae</taxon>
        <taxon>Vreelandella</taxon>
    </lineage>
</organism>
<sequence>MSQALDEQTTQPPPKGGTVARQAAMLCQDRTFQLYLDRRRRAKFGIEPSALPDGTHNEQDARDWLCAACQINSRAELDSNPAARQTFRIIRNRFNRWRAKQKGEKNQ</sequence>
<dbReference type="EMBL" id="JACCDE010000042">
    <property type="protein sequence ID" value="NYS80128.1"/>
    <property type="molecule type" value="Genomic_DNA"/>
</dbReference>
<dbReference type="RefSeq" id="WP_179917205.1">
    <property type="nucleotide sequence ID" value="NZ_JACCDE010000042.1"/>
</dbReference>
<dbReference type="Proteomes" id="UP000526892">
    <property type="component" value="Unassembled WGS sequence"/>
</dbReference>
<accession>A0A7Z0LX80</accession>
<protein>
    <submittedName>
        <fullName evidence="1">Uncharacterized protein</fullName>
    </submittedName>
</protein>
<dbReference type="AlphaFoldDB" id="A0A7Z0LX80"/>
<evidence type="ECO:0000313" key="1">
    <source>
        <dbReference type="EMBL" id="NYS80128.1"/>
    </source>
</evidence>
<keyword evidence="2" id="KW-1185">Reference proteome</keyword>
<name>A0A7Z0LX80_9GAMM</name>
<proteinExistence type="predicted"/>
<reference evidence="1 2" key="1">
    <citation type="journal article" date="2003" name="Extremophiles">
        <title>Halomonas glaciei sp. nov. isolated from fast ice of Adelie Land, Antarctica.</title>
        <authorList>
            <person name="Reddy G.S."/>
            <person name="Raghavan P.U."/>
            <person name="Sarita N.B."/>
            <person name="Prakash J.S."/>
            <person name="Nagesh N."/>
            <person name="Delille D."/>
            <person name="Shivaji S."/>
        </authorList>
    </citation>
    <scope>NUCLEOTIDE SEQUENCE [LARGE SCALE GENOMIC DNA]</scope>
    <source>
        <strain evidence="1 2">DD39</strain>
    </source>
</reference>
<comment type="caution">
    <text evidence="1">The sequence shown here is derived from an EMBL/GenBank/DDBJ whole genome shotgun (WGS) entry which is preliminary data.</text>
</comment>